<name>A0ABY8MFI9_9SPIO</name>
<dbReference type="InterPro" id="IPR051259">
    <property type="entry name" value="rRNA_Methyltransferase"/>
</dbReference>
<accession>A0ABY8MFI9</accession>
<dbReference type="EMBL" id="CP123443">
    <property type="protein sequence ID" value="WGK68115.1"/>
    <property type="molecule type" value="Genomic_DNA"/>
</dbReference>
<dbReference type="PANTHER" id="PTHR43191">
    <property type="entry name" value="RRNA METHYLTRANSFERASE 3"/>
    <property type="match status" value="1"/>
</dbReference>
<keyword evidence="2" id="KW-0808">Transferase</keyword>
<keyword evidence="5" id="KW-1185">Reference proteome</keyword>
<dbReference type="GO" id="GO:0008168">
    <property type="term" value="F:methyltransferase activity"/>
    <property type="evidence" value="ECO:0007669"/>
    <property type="project" value="UniProtKB-KW"/>
</dbReference>
<keyword evidence="1 4" id="KW-0489">Methyltransferase</keyword>
<dbReference type="PANTHER" id="PTHR43191:SF2">
    <property type="entry name" value="RRNA METHYLTRANSFERASE 3, MITOCHONDRIAL"/>
    <property type="match status" value="1"/>
</dbReference>
<reference evidence="4 5" key="1">
    <citation type="submission" date="2023-04" db="EMBL/GenBank/DDBJ databases">
        <title>Spirochaete genome identified in red abalone sample constitutes a novel genus.</title>
        <authorList>
            <person name="Sharma S.P."/>
            <person name="Purcell C.M."/>
            <person name="Hyde J.R."/>
            <person name="Severin A.J."/>
        </authorList>
    </citation>
    <scope>NUCLEOTIDE SEQUENCE [LARGE SCALE GENOMIC DNA]</scope>
    <source>
        <strain evidence="4 5">SP-2023</strain>
    </source>
</reference>
<dbReference type="RefSeq" id="WP_326926280.1">
    <property type="nucleotide sequence ID" value="NZ_CP123443.1"/>
</dbReference>
<dbReference type="GO" id="GO:0032259">
    <property type="term" value="P:methylation"/>
    <property type="evidence" value="ECO:0007669"/>
    <property type="project" value="UniProtKB-KW"/>
</dbReference>
<evidence type="ECO:0000313" key="5">
    <source>
        <dbReference type="Proteomes" id="UP001228690"/>
    </source>
</evidence>
<dbReference type="Pfam" id="PF00588">
    <property type="entry name" value="SpoU_methylase"/>
    <property type="match status" value="1"/>
</dbReference>
<sequence length="307" mass="33799">MIPVKKFARLSRKNQVRWLLRSLPELAQSSALLEPAQLRAFYVQYLEGLVEEQLRLGRALEAQWERWCGSFDKADAVGAAERRELEELLKQLCGIEPSDWSSDDAMNIDGMGANEGLVAGEEGAETGSTADLVLYLDRVRSPFNVGSVFRSAAAFGVREIWLHRHCPDLEHPRARRAAMGCIEWLPARRSNVPQDEPDLKGLPWLGLETRDVVTQYLGPKFGGADNGKMSVPGEYRFPGTGGLLLVGAEESGLRPELLEYCAGAENRRLGGGLLSIPTPGIKQSLNLGVAAAIVLQRWSEVIFSEKS</sequence>
<dbReference type="CDD" id="cd18082">
    <property type="entry name" value="SpoU-like_family"/>
    <property type="match status" value="1"/>
</dbReference>
<gene>
    <name evidence="4" type="ORF">P0082_06420</name>
</gene>
<evidence type="ECO:0000256" key="2">
    <source>
        <dbReference type="ARBA" id="ARBA00022679"/>
    </source>
</evidence>
<protein>
    <submittedName>
        <fullName evidence="4">TrmH family RNA methyltransferase</fullName>
    </submittedName>
</protein>
<evidence type="ECO:0000256" key="1">
    <source>
        <dbReference type="ARBA" id="ARBA00022603"/>
    </source>
</evidence>
<evidence type="ECO:0000313" key="4">
    <source>
        <dbReference type="EMBL" id="WGK68115.1"/>
    </source>
</evidence>
<dbReference type="SUPFAM" id="SSF75217">
    <property type="entry name" value="alpha/beta knot"/>
    <property type="match status" value="1"/>
</dbReference>
<proteinExistence type="predicted"/>
<dbReference type="InterPro" id="IPR001537">
    <property type="entry name" value="SpoU_MeTrfase"/>
</dbReference>
<organism evidence="4 5">
    <name type="scientific">Candidatus Haliotispira prima</name>
    <dbReference type="NCBI Taxonomy" id="3034016"/>
    <lineage>
        <taxon>Bacteria</taxon>
        <taxon>Pseudomonadati</taxon>
        <taxon>Spirochaetota</taxon>
        <taxon>Spirochaetia</taxon>
        <taxon>Spirochaetales</taxon>
        <taxon>Spirochaetaceae</taxon>
        <taxon>Candidatus Haliotispira</taxon>
    </lineage>
</organism>
<dbReference type="Proteomes" id="UP001228690">
    <property type="component" value="Chromosome"/>
</dbReference>
<dbReference type="InterPro" id="IPR029028">
    <property type="entry name" value="Alpha/beta_knot_MTases"/>
</dbReference>
<dbReference type="InterPro" id="IPR029026">
    <property type="entry name" value="tRNA_m1G_MTases_N"/>
</dbReference>
<feature type="domain" description="tRNA/rRNA methyltransferase SpoU type" evidence="3">
    <location>
        <begin position="132"/>
        <end position="295"/>
    </location>
</feature>
<dbReference type="Gene3D" id="3.40.1280.10">
    <property type="match status" value="1"/>
</dbReference>
<evidence type="ECO:0000259" key="3">
    <source>
        <dbReference type="Pfam" id="PF00588"/>
    </source>
</evidence>